<sequence length="290" mass="32098">MSTLQKNKWPLLFTGASIILFIIFFLIPALLGLYYSLTDYKGFATANFIGLANYQELFQDASFYKALFRTFRYVIILVPSIYVVSLAVALMLNSQLAKGKFLAKIIFFLPWTISGIIAGVIWKWLFGENFGFINFILEQAGQPTVPWFTDSNAAFSVIILAAIWGGTAFNMLQFTAALKNIPRSLYEAAEIDGASFGHKLRYITLPMLRPTSFMVILLASIGAMKEFALVQSLTNGGPGTDNMLIVQYIYTTGFDKMRVGYASAASMVLFVILLLLGLAQMKIGGGKNDI</sequence>
<feature type="transmembrane region" description="Helical" evidence="7">
    <location>
        <begin position="12"/>
        <end position="35"/>
    </location>
</feature>
<dbReference type="InterPro" id="IPR035906">
    <property type="entry name" value="MetI-like_sf"/>
</dbReference>
<keyword evidence="2 7" id="KW-0813">Transport</keyword>
<evidence type="ECO:0000256" key="2">
    <source>
        <dbReference type="ARBA" id="ARBA00022448"/>
    </source>
</evidence>
<dbReference type="InterPro" id="IPR000515">
    <property type="entry name" value="MetI-like"/>
</dbReference>
<protein>
    <submittedName>
        <fullName evidence="8">Sugar ABC transporter permease</fullName>
    </submittedName>
</protein>
<evidence type="ECO:0000256" key="5">
    <source>
        <dbReference type="ARBA" id="ARBA00022989"/>
    </source>
</evidence>
<dbReference type="InterPro" id="IPR051393">
    <property type="entry name" value="ABC_transporter_permease"/>
</dbReference>
<dbReference type="CDD" id="cd06261">
    <property type="entry name" value="TM_PBP2"/>
    <property type="match status" value="1"/>
</dbReference>
<evidence type="ECO:0000256" key="7">
    <source>
        <dbReference type="RuleBase" id="RU363032"/>
    </source>
</evidence>
<proteinExistence type="inferred from homology"/>
<evidence type="ECO:0000256" key="6">
    <source>
        <dbReference type="ARBA" id="ARBA00023136"/>
    </source>
</evidence>
<keyword evidence="3" id="KW-1003">Cell membrane</keyword>
<dbReference type="PANTHER" id="PTHR30193:SF37">
    <property type="entry name" value="INNER MEMBRANE ABC TRANSPORTER PERMEASE PROTEIN YCJO"/>
    <property type="match status" value="1"/>
</dbReference>
<evidence type="ECO:0000256" key="3">
    <source>
        <dbReference type="ARBA" id="ARBA00022475"/>
    </source>
</evidence>
<feature type="transmembrane region" description="Helical" evidence="7">
    <location>
        <begin position="105"/>
        <end position="125"/>
    </location>
</feature>
<evidence type="ECO:0000313" key="9">
    <source>
        <dbReference type="Proteomes" id="UP000286288"/>
    </source>
</evidence>
<reference evidence="8 9" key="1">
    <citation type="submission" date="2018-08" db="EMBL/GenBank/DDBJ databases">
        <title>A genome reference for cultivated species of the human gut microbiota.</title>
        <authorList>
            <person name="Zou Y."/>
            <person name="Xue W."/>
            <person name="Luo G."/>
        </authorList>
    </citation>
    <scope>NUCLEOTIDE SEQUENCE [LARGE SCALE GENOMIC DNA]</scope>
    <source>
        <strain evidence="8 9">AF48-16</strain>
    </source>
</reference>
<evidence type="ECO:0000313" key="8">
    <source>
        <dbReference type="EMBL" id="RHK05876.1"/>
    </source>
</evidence>
<dbReference type="RefSeq" id="WP_074534946.1">
    <property type="nucleotide sequence ID" value="NZ_CABHDD010000001.1"/>
</dbReference>
<dbReference type="EMBL" id="QRMZ01000014">
    <property type="protein sequence ID" value="RHK05876.1"/>
    <property type="molecule type" value="Genomic_DNA"/>
</dbReference>
<dbReference type="Proteomes" id="UP000286288">
    <property type="component" value="Unassembled WGS sequence"/>
</dbReference>
<feature type="transmembrane region" description="Helical" evidence="7">
    <location>
        <begin position="259"/>
        <end position="279"/>
    </location>
</feature>
<evidence type="ECO:0000256" key="1">
    <source>
        <dbReference type="ARBA" id="ARBA00004651"/>
    </source>
</evidence>
<feature type="transmembrane region" description="Helical" evidence="7">
    <location>
        <begin position="71"/>
        <end position="93"/>
    </location>
</feature>
<dbReference type="Gene3D" id="1.10.3720.10">
    <property type="entry name" value="MetI-like"/>
    <property type="match status" value="1"/>
</dbReference>
<dbReference type="GO" id="GO:0005886">
    <property type="term" value="C:plasma membrane"/>
    <property type="evidence" value="ECO:0007669"/>
    <property type="project" value="UniProtKB-SubCell"/>
</dbReference>
<comment type="caution">
    <text evidence="8">The sequence shown here is derived from an EMBL/GenBank/DDBJ whole genome shotgun (WGS) entry which is preliminary data.</text>
</comment>
<comment type="subcellular location">
    <subcellularLocation>
        <location evidence="1 7">Cell membrane</location>
        <topology evidence="1 7">Multi-pass membrane protein</topology>
    </subcellularLocation>
</comment>
<dbReference type="GO" id="GO:0055085">
    <property type="term" value="P:transmembrane transport"/>
    <property type="evidence" value="ECO:0007669"/>
    <property type="project" value="InterPro"/>
</dbReference>
<dbReference type="OrthoDB" id="9798257at2"/>
<keyword evidence="5 7" id="KW-1133">Transmembrane helix</keyword>
<dbReference type="PROSITE" id="PS50928">
    <property type="entry name" value="ABC_TM1"/>
    <property type="match status" value="1"/>
</dbReference>
<comment type="similarity">
    <text evidence="7">Belongs to the binding-protein-dependent transport system permease family.</text>
</comment>
<organism evidence="8 9">
    <name type="scientific">Enterococcus casseliflavus</name>
    <name type="common">Enterococcus flavescens</name>
    <dbReference type="NCBI Taxonomy" id="37734"/>
    <lineage>
        <taxon>Bacteria</taxon>
        <taxon>Bacillati</taxon>
        <taxon>Bacillota</taxon>
        <taxon>Bacilli</taxon>
        <taxon>Lactobacillales</taxon>
        <taxon>Enterococcaceae</taxon>
        <taxon>Enterococcus</taxon>
    </lineage>
</organism>
<keyword evidence="4 7" id="KW-0812">Transmembrane</keyword>
<keyword evidence="6 7" id="KW-0472">Membrane</keyword>
<dbReference type="SUPFAM" id="SSF161098">
    <property type="entry name" value="MetI-like"/>
    <property type="match status" value="1"/>
</dbReference>
<accession>A0A1G8WPG2</accession>
<dbReference type="AlphaFoldDB" id="A0A1G8WPG2"/>
<name>A0A1G8WPG2_ENTCA</name>
<dbReference type="PANTHER" id="PTHR30193">
    <property type="entry name" value="ABC TRANSPORTER PERMEASE PROTEIN"/>
    <property type="match status" value="1"/>
</dbReference>
<evidence type="ECO:0000256" key="4">
    <source>
        <dbReference type="ARBA" id="ARBA00022692"/>
    </source>
</evidence>
<dbReference type="Pfam" id="PF00528">
    <property type="entry name" value="BPD_transp_1"/>
    <property type="match status" value="1"/>
</dbReference>
<feature type="transmembrane region" description="Helical" evidence="7">
    <location>
        <begin position="153"/>
        <end position="172"/>
    </location>
</feature>
<gene>
    <name evidence="8" type="ORF">DW084_11115</name>
</gene>